<sequence>MQKLQLFLIIPCILFAFAYALPVGQGAAFEEPYKKVYGDPVEFGGAEYETGGGGPYWLGYKPIFRPQGIKRVSEHDINSLLRNTWIG</sequence>
<organism evidence="1 2">
    <name type="scientific">Rhabditophanes sp. KR3021</name>
    <dbReference type="NCBI Taxonomy" id="114890"/>
    <lineage>
        <taxon>Eukaryota</taxon>
        <taxon>Metazoa</taxon>
        <taxon>Ecdysozoa</taxon>
        <taxon>Nematoda</taxon>
        <taxon>Chromadorea</taxon>
        <taxon>Rhabditida</taxon>
        <taxon>Tylenchina</taxon>
        <taxon>Panagrolaimomorpha</taxon>
        <taxon>Strongyloidoidea</taxon>
        <taxon>Alloionematidae</taxon>
        <taxon>Rhabditophanes</taxon>
    </lineage>
</organism>
<proteinExistence type="predicted"/>
<reference evidence="2" key="1">
    <citation type="submission" date="2016-11" db="UniProtKB">
        <authorList>
            <consortium name="WormBaseParasite"/>
        </authorList>
    </citation>
    <scope>IDENTIFICATION</scope>
    <source>
        <strain evidence="2">KR3021</strain>
    </source>
</reference>
<accession>A0AC35TWT2</accession>
<dbReference type="WBParaSite" id="RSKR_0000533100.1">
    <property type="protein sequence ID" value="RSKR_0000533100.1"/>
    <property type="gene ID" value="RSKR_0000533100"/>
</dbReference>
<evidence type="ECO:0000313" key="2">
    <source>
        <dbReference type="WBParaSite" id="RSKR_0000533100.1"/>
    </source>
</evidence>
<protein>
    <submittedName>
        <fullName evidence="2">Uncharacterized protein</fullName>
    </submittedName>
</protein>
<name>A0AC35TWT2_9BILA</name>
<evidence type="ECO:0000313" key="1">
    <source>
        <dbReference type="Proteomes" id="UP000095286"/>
    </source>
</evidence>
<dbReference type="Proteomes" id="UP000095286">
    <property type="component" value="Unplaced"/>
</dbReference>